<feature type="transmembrane region" description="Helical" evidence="1">
    <location>
        <begin position="20"/>
        <end position="43"/>
    </location>
</feature>
<proteinExistence type="predicted"/>
<keyword evidence="1" id="KW-1133">Transmembrane helix</keyword>
<evidence type="ECO:0000313" key="2">
    <source>
        <dbReference type="EMBL" id="KWS06886.1"/>
    </source>
</evidence>
<dbReference type="EMBL" id="JAJA02000001">
    <property type="protein sequence ID" value="KWS06886.1"/>
    <property type="molecule type" value="Genomic_DNA"/>
</dbReference>
<protein>
    <submittedName>
        <fullName evidence="2">Uncharacterized protein</fullName>
    </submittedName>
</protein>
<reference evidence="2 3" key="1">
    <citation type="journal article" date="2014" name="Genome Announc.">
        <title>Draft Genome Sequence of Lysobacter capsici AZ78, a Bacterium Antagonistic to Plant-Pathogenic Oomycetes.</title>
        <authorList>
            <person name="Puopolo G."/>
            <person name="Sonego P."/>
            <person name="Engelen K."/>
            <person name="Pertot I."/>
        </authorList>
    </citation>
    <scope>NUCLEOTIDE SEQUENCE [LARGE SCALE GENOMIC DNA]</scope>
    <source>
        <strain evidence="2 3">AZ78</strain>
    </source>
</reference>
<accession>A0A108UCX8</accession>
<evidence type="ECO:0000256" key="1">
    <source>
        <dbReference type="SAM" id="Phobius"/>
    </source>
</evidence>
<keyword evidence="3" id="KW-1185">Reference proteome</keyword>
<keyword evidence="1" id="KW-0812">Transmembrane</keyword>
<comment type="caution">
    <text evidence="2">The sequence shown here is derived from an EMBL/GenBank/DDBJ whole genome shotgun (WGS) entry which is preliminary data.</text>
</comment>
<organism evidence="2 3">
    <name type="scientific">Lysobacter capsici AZ78</name>
    <dbReference type="NCBI Taxonomy" id="1444315"/>
    <lineage>
        <taxon>Bacteria</taxon>
        <taxon>Pseudomonadati</taxon>
        <taxon>Pseudomonadota</taxon>
        <taxon>Gammaproteobacteria</taxon>
        <taxon>Lysobacterales</taxon>
        <taxon>Lysobacteraceae</taxon>
        <taxon>Lysobacter</taxon>
    </lineage>
</organism>
<feature type="transmembrane region" description="Helical" evidence="1">
    <location>
        <begin position="55"/>
        <end position="81"/>
    </location>
</feature>
<gene>
    <name evidence="2" type="ORF">AZ78_4446</name>
</gene>
<dbReference type="AlphaFoldDB" id="A0A108UCX8"/>
<sequence>MLAAATTQCPPGSTDKNGLFWAIAFTVLGLFLLLGLVAPVMAIRFTRARKTVARVLWTLAACVPMLAVWLLGLFVFGRVFIMSC</sequence>
<name>A0A108UCX8_9GAMM</name>
<evidence type="ECO:0000313" key="3">
    <source>
        <dbReference type="Proteomes" id="UP000023435"/>
    </source>
</evidence>
<keyword evidence="1" id="KW-0472">Membrane</keyword>
<dbReference type="Proteomes" id="UP000023435">
    <property type="component" value="Unassembled WGS sequence"/>
</dbReference>